<keyword evidence="2" id="KW-1185">Reference proteome</keyword>
<reference evidence="1" key="1">
    <citation type="journal article" date="2022" name="Int. J. Mol. Sci.">
        <title>Draft Genome of Tanacetum Coccineum: Genomic Comparison of Closely Related Tanacetum-Family Plants.</title>
        <authorList>
            <person name="Yamashiro T."/>
            <person name="Shiraishi A."/>
            <person name="Nakayama K."/>
            <person name="Satake H."/>
        </authorList>
    </citation>
    <scope>NUCLEOTIDE SEQUENCE</scope>
</reference>
<evidence type="ECO:0000313" key="1">
    <source>
        <dbReference type="EMBL" id="GJS58077.1"/>
    </source>
</evidence>
<gene>
    <name evidence="1" type="ORF">Tco_0652861</name>
</gene>
<reference evidence="1" key="2">
    <citation type="submission" date="2022-01" db="EMBL/GenBank/DDBJ databases">
        <authorList>
            <person name="Yamashiro T."/>
            <person name="Shiraishi A."/>
            <person name="Satake H."/>
            <person name="Nakayama K."/>
        </authorList>
    </citation>
    <scope>NUCLEOTIDE SEQUENCE</scope>
</reference>
<sequence>MPMRWSYTMEQTQLGVSYDESRYIFKVFLRIILVILPELRVNSFTMKMEILDEPTSNKLMVGVDWSPEFQLSHKIHSHMLITTVYIRNHESSMYMFQDLRYSDTTHLSKKCRSVKVKEFQERCNIKSFSRMVMSMSVQKSKSTGLQTVRVSQGCGMRLVVDKTAKGAFCFGLDPHRVRLAATAARDVWLAVLTAERVFVLVRWTATHKGAFWDCLSHAKGPSLFEQNLAFASTTLSRPLGCSFPQAHGKQ</sequence>
<proteinExistence type="predicted"/>
<name>A0ABQ4WYS1_9ASTR</name>
<comment type="caution">
    <text evidence="1">The sequence shown here is derived from an EMBL/GenBank/DDBJ whole genome shotgun (WGS) entry which is preliminary data.</text>
</comment>
<accession>A0ABQ4WYS1</accession>
<dbReference type="Proteomes" id="UP001151760">
    <property type="component" value="Unassembled WGS sequence"/>
</dbReference>
<organism evidence="1 2">
    <name type="scientific">Tanacetum coccineum</name>
    <dbReference type="NCBI Taxonomy" id="301880"/>
    <lineage>
        <taxon>Eukaryota</taxon>
        <taxon>Viridiplantae</taxon>
        <taxon>Streptophyta</taxon>
        <taxon>Embryophyta</taxon>
        <taxon>Tracheophyta</taxon>
        <taxon>Spermatophyta</taxon>
        <taxon>Magnoliopsida</taxon>
        <taxon>eudicotyledons</taxon>
        <taxon>Gunneridae</taxon>
        <taxon>Pentapetalae</taxon>
        <taxon>asterids</taxon>
        <taxon>campanulids</taxon>
        <taxon>Asterales</taxon>
        <taxon>Asteraceae</taxon>
        <taxon>Asteroideae</taxon>
        <taxon>Anthemideae</taxon>
        <taxon>Anthemidinae</taxon>
        <taxon>Tanacetum</taxon>
    </lineage>
</organism>
<protein>
    <submittedName>
        <fullName evidence="1">Uncharacterized protein</fullName>
    </submittedName>
</protein>
<evidence type="ECO:0000313" key="2">
    <source>
        <dbReference type="Proteomes" id="UP001151760"/>
    </source>
</evidence>
<dbReference type="EMBL" id="BQNB010009054">
    <property type="protein sequence ID" value="GJS58077.1"/>
    <property type="molecule type" value="Genomic_DNA"/>
</dbReference>